<dbReference type="PANTHER" id="PTHR30629:SF2">
    <property type="entry name" value="PROPHAGE INTEGRASE INTS-RELATED"/>
    <property type="match status" value="1"/>
</dbReference>
<keyword evidence="3 5" id="KW-0238">DNA-binding</keyword>
<dbReference type="PANTHER" id="PTHR30629">
    <property type="entry name" value="PROPHAGE INTEGRASE"/>
    <property type="match status" value="1"/>
</dbReference>
<dbReference type="GO" id="GO:0015074">
    <property type="term" value="P:DNA integration"/>
    <property type="evidence" value="ECO:0007669"/>
    <property type="project" value="UniProtKB-KW"/>
</dbReference>
<keyword evidence="4" id="KW-0233">DNA recombination</keyword>
<reference evidence="9" key="2">
    <citation type="submission" date="2018-06" db="EMBL/GenBank/DDBJ databases">
        <title>Genome sequence of Rhodanobacteraceae bacterium strain Dysh456.</title>
        <authorList>
            <person name="Fukui M."/>
        </authorList>
    </citation>
    <scope>NUCLEOTIDE SEQUENCE [LARGE SCALE GENOMIC DNA]</scope>
    <source>
        <strain evidence="9">Dysh456</strain>
    </source>
</reference>
<dbReference type="EMBL" id="AP018560">
    <property type="protein sequence ID" value="BBD80203.1"/>
    <property type="molecule type" value="Genomic_DNA"/>
</dbReference>
<evidence type="ECO:0000256" key="3">
    <source>
        <dbReference type="ARBA" id="ARBA00023125"/>
    </source>
</evidence>
<proteinExistence type="inferred from homology"/>
<evidence type="ECO:0000259" key="7">
    <source>
        <dbReference type="PROSITE" id="PS51900"/>
    </source>
</evidence>
<accession>A0A2Z6E584</accession>
<dbReference type="InterPro" id="IPR038488">
    <property type="entry name" value="Integrase_DNA-bd_sf"/>
</dbReference>
<dbReference type="GO" id="GO:0003677">
    <property type="term" value="F:DNA binding"/>
    <property type="evidence" value="ECO:0007669"/>
    <property type="project" value="UniProtKB-UniRule"/>
</dbReference>
<dbReference type="Gene3D" id="1.10.443.10">
    <property type="entry name" value="Intergrase catalytic core"/>
    <property type="match status" value="1"/>
</dbReference>
<dbReference type="PROSITE" id="PS51898">
    <property type="entry name" value="TYR_RECOMBINASE"/>
    <property type="match status" value="1"/>
</dbReference>
<gene>
    <name evidence="8" type="ORF">ALSL_1548</name>
</gene>
<dbReference type="Pfam" id="PF13356">
    <property type="entry name" value="Arm-DNA-bind_3"/>
    <property type="match status" value="1"/>
</dbReference>
<dbReference type="AlphaFoldDB" id="A0A2Z6E584"/>
<keyword evidence="2" id="KW-0229">DNA integration</keyword>
<evidence type="ECO:0000259" key="6">
    <source>
        <dbReference type="PROSITE" id="PS51898"/>
    </source>
</evidence>
<dbReference type="SUPFAM" id="SSF56349">
    <property type="entry name" value="DNA breaking-rejoining enzymes"/>
    <property type="match status" value="1"/>
</dbReference>
<dbReference type="InterPro" id="IPR002104">
    <property type="entry name" value="Integrase_catalytic"/>
</dbReference>
<dbReference type="Pfam" id="PF00589">
    <property type="entry name" value="Phage_integrase"/>
    <property type="match status" value="1"/>
</dbReference>
<sequence>MRPDLSKTWVFRWRDRTTGKLRDKGLGPVWDVTLEEARRRAATYRQQVREGIDPIDAARQARAAVKLERARRLTFGQCCEKYMDAHRESWRNAKHAAQWQSTLDTYCASLLPLPVAEIDTALVIKALEPIWTTKTETATRVRQRIEAVLNWATAREFRTGENPARWRGHLDKLLPKPTKLKNVEHRAALPYSEAGAFMAELRQQKGLGASALELQILTACRPGEVAGAQWAEFDLEGATWTIPGERMKAGKEHRVPLSPPAVALLRKLQRVSVYVFPGTKKGQPITTAAMLKALRTIRPGFDAHGFRSTFRDWAADQTAYPRDVAEAALAHAVQGVEAVYRRTDLLNKRARLMADWAKYCAKAAPAGNVTGIREGVKA</sequence>
<protein>
    <submittedName>
        <fullName evidence="8">Integrase</fullName>
    </submittedName>
</protein>
<dbReference type="KEGG" id="rbd:ALSL_1548"/>
<dbReference type="InterPro" id="IPR010998">
    <property type="entry name" value="Integrase_recombinase_N"/>
</dbReference>
<organism evidence="8 9">
    <name type="scientific">Aerosticca soli</name>
    <dbReference type="NCBI Taxonomy" id="2010829"/>
    <lineage>
        <taxon>Bacteria</taxon>
        <taxon>Pseudomonadati</taxon>
        <taxon>Pseudomonadota</taxon>
        <taxon>Gammaproteobacteria</taxon>
        <taxon>Lysobacterales</taxon>
        <taxon>Rhodanobacteraceae</taxon>
        <taxon>Aerosticca</taxon>
    </lineage>
</organism>
<dbReference type="Pfam" id="PF22022">
    <property type="entry name" value="Phage_int_M"/>
    <property type="match status" value="1"/>
</dbReference>
<dbReference type="InterPro" id="IPR053876">
    <property type="entry name" value="Phage_int_M"/>
</dbReference>
<evidence type="ECO:0000256" key="5">
    <source>
        <dbReference type="PROSITE-ProRule" id="PRU01248"/>
    </source>
</evidence>
<dbReference type="Gene3D" id="3.30.160.390">
    <property type="entry name" value="Integrase, DNA-binding domain"/>
    <property type="match status" value="1"/>
</dbReference>
<feature type="domain" description="Core-binding (CB)" evidence="7">
    <location>
        <begin position="73"/>
        <end position="153"/>
    </location>
</feature>
<dbReference type="InterPro" id="IPR050808">
    <property type="entry name" value="Phage_Integrase"/>
</dbReference>
<dbReference type="Proteomes" id="UP000270530">
    <property type="component" value="Chromosome"/>
</dbReference>
<evidence type="ECO:0000313" key="8">
    <source>
        <dbReference type="EMBL" id="BBD80203.1"/>
    </source>
</evidence>
<name>A0A2Z6E584_9GAMM</name>
<evidence type="ECO:0000256" key="2">
    <source>
        <dbReference type="ARBA" id="ARBA00022908"/>
    </source>
</evidence>
<feature type="domain" description="Tyr recombinase" evidence="6">
    <location>
        <begin position="184"/>
        <end position="353"/>
    </location>
</feature>
<dbReference type="InterPro" id="IPR013762">
    <property type="entry name" value="Integrase-like_cat_sf"/>
</dbReference>
<keyword evidence="9" id="KW-1185">Reference proteome</keyword>
<dbReference type="CDD" id="cd00801">
    <property type="entry name" value="INT_P4_C"/>
    <property type="match status" value="1"/>
</dbReference>
<evidence type="ECO:0000256" key="1">
    <source>
        <dbReference type="ARBA" id="ARBA00008857"/>
    </source>
</evidence>
<evidence type="ECO:0000313" key="9">
    <source>
        <dbReference type="Proteomes" id="UP000270530"/>
    </source>
</evidence>
<comment type="similarity">
    <text evidence="1">Belongs to the 'phage' integrase family.</text>
</comment>
<dbReference type="Gene3D" id="1.10.150.130">
    <property type="match status" value="1"/>
</dbReference>
<dbReference type="InterPro" id="IPR044068">
    <property type="entry name" value="CB"/>
</dbReference>
<dbReference type="GO" id="GO:0006310">
    <property type="term" value="P:DNA recombination"/>
    <property type="evidence" value="ECO:0007669"/>
    <property type="project" value="UniProtKB-KW"/>
</dbReference>
<dbReference type="InterPro" id="IPR025166">
    <property type="entry name" value="Integrase_DNA_bind_dom"/>
</dbReference>
<dbReference type="InterPro" id="IPR011010">
    <property type="entry name" value="DNA_brk_join_enz"/>
</dbReference>
<reference evidence="9" key="1">
    <citation type="submission" date="2018-04" db="EMBL/GenBank/DDBJ databases">
        <authorList>
            <person name="Watanabe M."/>
            <person name="Kojima H."/>
        </authorList>
    </citation>
    <scope>NUCLEOTIDE SEQUENCE [LARGE SCALE GENOMIC DNA]</scope>
    <source>
        <strain evidence="9">Dysh456</strain>
    </source>
</reference>
<dbReference type="PROSITE" id="PS51900">
    <property type="entry name" value="CB"/>
    <property type="match status" value="1"/>
</dbReference>
<evidence type="ECO:0000256" key="4">
    <source>
        <dbReference type="ARBA" id="ARBA00023172"/>
    </source>
</evidence>